<feature type="transmembrane region" description="Helical" evidence="6">
    <location>
        <begin position="95"/>
        <end position="120"/>
    </location>
</feature>
<feature type="transmembrane region" description="Helical" evidence="6">
    <location>
        <begin position="194"/>
        <end position="214"/>
    </location>
</feature>
<dbReference type="GeneID" id="60587801"/>
<dbReference type="GO" id="GO:0005886">
    <property type="term" value="C:plasma membrane"/>
    <property type="evidence" value="ECO:0007669"/>
    <property type="project" value="UniProtKB-SubCell"/>
</dbReference>
<sequence length="359" mass="38293">MSRETKRERRSGRSIGLVVRVVVTLCLFLVAIRLLGAATDALRPVLRRTLRSVVVGNPSALGLSWFASYVLANGSVVAALSLSLFDSGLVGPSHLYLMIVGSRLGGAAVVVFVGAADYLNEEIESVRDSMRLGLLTFLLTHSIYLPVLALGSVFVPLVDRPDTGGGEVTGPEPNVPDVVSTLADTAVVHLGPGVAFLGALALIFVSLRLFDGILDSLDKERLRRRYITRLNDKWVSFGLGVLVTGLTTSVAFSLGVVVPLYNRGHIKRTEIMPFVLGANVGTLVDTLLVAVALDSQVGVRIVLAVLAAGTIVSLLALLWYPRYSALVEAVQTEIVDRPAYFAAFLLSLLLAPLGLLVVR</sequence>
<evidence type="ECO:0000256" key="3">
    <source>
        <dbReference type="ARBA" id="ARBA00022692"/>
    </source>
</evidence>
<reference evidence="7 8" key="1">
    <citation type="submission" date="2020-12" db="EMBL/GenBank/DDBJ databases">
        <title>Halosimplex halophilum sp. nov. and Halosimplex salinum sp. nov., two new members of the genus Halosimplex.</title>
        <authorList>
            <person name="Cui H.L."/>
        </authorList>
    </citation>
    <scope>NUCLEOTIDE SEQUENCE [LARGE SCALE GENOMIC DNA]</scope>
    <source>
        <strain evidence="7 8">YGH94</strain>
    </source>
</reference>
<gene>
    <name evidence="7" type="ORF">I7X12_04870</name>
</gene>
<dbReference type="EMBL" id="CP065856">
    <property type="protein sequence ID" value="QPV63967.1"/>
    <property type="molecule type" value="Genomic_DNA"/>
</dbReference>
<dbReference type="Proteomes" id="UP000595001">
    <property type="component" value="Chromosome"/>
</dbReference>
<evidence type="ECO:0000313" key="7">
    <source>
        <dbReference type="EMBL" id="QPV63967.1"/>
    </source>
</evidence>
<keyword evidence="4 6" id="KW-1133">Transmembrane helix</keyword>
<dbReference type="Pfam" id="PF02690">
    <property type="entry name" value="Na_Pi_cotrans"/>
    <property type="match status" value="1"/>
</dbReference>
<evidence type="ECO:0000256" key="2">
    <source>
        <dbReference type="ARBA" id="ARBA00022475"/>
    </source>
</evidence>
<evidence type="ECO:0000256" key="5">
    <source>
        <dbReference type="ARBA" id="ARBA00023136"/>
    </source>
</evidence>
<dbReference type="InterPro" id="IPR003841">
    <property type="entry name" value="Na/Pi_transpt"/>
</dbReference>
<keyword evidence="8" id="KW-1185">Reference proteome</keyword>
<feature type="transmembrane region" description="Helical" evidence="6">
    <location>
        <begin position="17"/>
        <end position="39"/>
    </location>
</feature>
<feature type="transmembrane region" description="Helical" evidence="6">
    <location>
        <begin position="271"/>
        <end position="293"/>
    </location>
</feature>
<dbReference type="GO" id="GO:0044341">
    <property type="term" value="P:sodium-dependent phosphate transport"/>
    <property type="evidence" value="ECO:0007669"/>
    <property type="project" value="InterPro"/>
</dbReference>
<dbReference type="KEGG" id="hlt:I7X12_04870"/>
<feature type="transmembrane region" description="Helical" evidence="6">
    <location>
        <begin position="60"/>
        <end position="83"/>
    </location>
</feature>
<evidence type="ECO:0000256" key="6">
    <source>
        <dbReference type="SAM" id="Phobius"/>
    </source>
</evidence>
<keyword evidence="3 6" id="KW-0812">Transmembrane</keyword>
<protein>
    <submittedName>
        <fullName evidence="7">Sodium:phosphate symporter</fullName>
    </submittedName>
</protein>
<feature type="transmembrane region" description="Helical" evidence="6">
    <location>
        <begin position="300"/>
        <end position="320"/>
    </location>
</feature>
<dbReference type="OrthoDB" id="187584at2157"/>
<keyword evidence="2" id="KW-1003">Cell membrane</keyword>
<name>A0A7T3G0G8_9EURY</name>
<dbReference type="AlphaFoldDB" id="A0A7T3G0G8"/>
<evidence type="ECO:0000313" key="8">
    <source>
        <dbReference type="Proteomes" id="UP000595001"/>
    </source>
</evidence>
<keyword evidence="5 6" id="KW-0472">Membrane</keyword>
<feature type="transmembrane region" description="Helical" evidence="6">
    <location>
        <begin position="132"/>
        <end position="155"/>
    </location>
</feature>
<evidence type="ECO:0000256" key="4">
    <source>
        <dbReference type="ARBA" id="ARBA00022989"/>
    </source>
</evidence>
<dbReference type="RefSeq" id="WP_198062743.1">
    <property type="nucleotide sequence ID" value="NZ_CP065856.1"/>
</dbReference>
<feature type="transmembrane region" description="Helical" evidence="6">
    <location>
        <begin position="234"/>
        <end position="259"/>
    </location>
</feature>
<comment type="subcellular location">
    <subcellularLocation>
        <location evidence="1">Cell membrane</location>
        <topology evidence="1">Multi-pass membrane protein</topology>
    </subcellularLocation>
</comment>
<organism evidence="7 8">
    <name type="scientific">Halosimplex litoreum</name>
    <dbReference type="NCBI Taxonomy" id="1198301"/>
    <lineage>
        <taxon>Archaea</taxon>
        <taxon>Methanobacteriati</taxon>
        <taxon>Methanobacteriota</taxon>
        <taxon>Stenosarchaea group</taxon>
        <taxon>Halobacteria</taxon>
        <taxon>Halobacteriales</taxon>
        <taxon>Haloarculaceae</taxon>
        <taxon>Halosimplex</taxon>
    </lineage>
</organism>
<dbReference type="GO" id="GO:0005436">
    <property type="term" value="F:sodium:phosphate symporter activity"/>
    <property type="evidence" value="ECO:0007669"/>
    <property type="project" value="InterPro"/>
</dbReference>
<proteinExistence type="predicted"/>
<evidence type="ECO:0000256" key="1">
    <source>
        <dbReference type="ARBA" id="ARBA00004651"/>
    </source>
</evidence>
<feature type="transmembrane region" description="Helical" evidence="6">
    <location>
        <begin position="340"/>
        <end position="358"/>
    </location>
</feature>
<accession>A0A7T3G0G8</accession>